<feature type="domain" description="Major facilitator superfamily (MFS) profile" evidence="7">
    <location>
        <begin position="166"/>
        <end position="600"/>
    </location>
</feature>
<feature type="transmembrane region" description="Helical" evidence="6">
    <location>
        <begin position="238"/>
        <end position="256"/>
    </location>
</feature>
<keyword evidence="9" id="KW-1185">Reference proteome</keyword>
<proteinExistence type="predicted"/>
<evidence type="ECO:0000256" key="6">
    <source>
        <dbReference type="SAM" id="Phobius"/>
    </source>
</evidence>
<name>A0ABQ0GK18_9PEZI</name>
<feature type="compositionally biased region" description="Basic and acidic residues" evidence="5">
    <location>
        <begin position="70"/>
        <end position="82"/>
    </location>
</feature>
<evidence type="ECO:0000256" key="5">
    <source>
        <dbReference type="SAM" id="MobiDB-lite"/>
    </source>
</evidence>
<dbReference type="GeneID" id="98179059"/>
<feature type="transmembrane region" description="Helical" evidence="6">
    <location>
        <begin position="208"/>
        <end position="226"/>
    </location>
</feature>
<feature type="transmembrane region" description="Helical" evidence="6">
    <location>
        <begin position="483"/>
        <end position="504"/>
    </location>
</feature>
<dbReference type="Gene3D" id="1.20.1250.20">
    <property type="entry name" value="MFS general substrate transporter like domains"/>
    <property type="match status" value="1"/>
</dbReference>
<dbReference type="Proteomes" id="UP001628179">
    <property type="component" value="Unassembled WGS sequence"/>
</dbReference>
<evidence type="ECO:0000256" key="4">
    <source>
        <dbReference type="ARBA" id="ARBA00023136"/>
    </source>
</evidence>
<dbReference type="Pfam" id="PF07690">
    <property type="entry name" value="MFS_1"/>
    <property type="match status" value="1"/>
</dbReference>
<reference evidence="8 9" key="1">
    <citation type="submission" date="2024-09" db="EMBL/GenBank/DDBJ databases">
        <title>Itraconazole resistance in Madurella fahalii resulting from another homologue of gene encoding cytochrome P450 14-alpha sterol demethylase (CYP51).</title>
        <authorList>
            <person name="Yoshioka I."/>
            <person name="Fahal A.H."/>
            <person name="Kaneko S."/>
            <person name="Yaguchi T."/>
        </authorList>
    </citation>
    <scope>NUCLEOTIDE SEQUENCE [LARGE SCALE GENOMIC DNA]</scope>
    <source>
        <strain evidence="8 9">IFM 68171</strain>
    </source>
</reference>
<accession>A0ABQ0GK18</accession>
<evidence type="ECO:0000256" key="2">
    <source>
        <dbReference type="ARBA" id="ARBA00022692"/>
    </source>
</evidence>
<evidence type="ECO:0000256" key="3">
    <source>
        <dbReference type="ARBA" id="ARBA00022989"/>
    </source>
</evidence>
<keyword evidence="2 6" id="KW-0812">Transmembrane</keyword>
<feature type="compositionally biased region" description="Low complexity" evidence="5">
    <location>
        <begin position="24"/>
        <end position="39"/>
    </location>
</feature>
<comment type="subcellular location">
    <subcellularLocation>
        <location evidence="1">Membrane</location>
        <topology evidence="1">Multi-pass membrane protein</topology>
    </subcellularLocation>
</comment>
<feature type="transmembrane region" description="Helical" evidence="6">
    <location>
        <begin position="539"/>
        <end position="565"/>
    </location>
</feature>
<feature type="transmembrane region" description="Helical" evidence="6">
    <location>
        <begin position="171"/>
        <end position="188"/>
    </location>
</feature>
<feature type="transmembrane region" description="Helical" evidence="6">
    <location>
        <begin position="329"/>
        <end position="349"/>
    </location>
</feature>
<feature type="transmembrane region" description="Helical" evidence="6">
    <location>
        <begin position="399"/>
        <end position="421"/>
    </location>
</feature>
<protein>
    <submittedName>
        <fullName evidence="8">Fluconazole resistance</fullName>
    </submittedName>
</protein>
<feature type="region of interest" description="Disordered" evidence="5">
    <location>
        <begin position="1"/>
        <end position="86"/>
    </location>
</feature>
<feature type="transmembrane region" description="Helical" evidence="6">
    <location>
        <begin position="577"/>
        <end position="596"/>
    </location>
</feature>
<dbReference type="InterPro" id="IPR020846">
    <property type="entry name" value="MFS_dom"/>
</dbReference>
<evidence type="ECO:0000313" key="9">
    <source>
        <dbReference type="Proteomes" id="UP001628179"/>
    </source>
</evidence>
<sequence>MTDETDSTPNGPDPESSRAESSHSHSTTTTTTTAAPTPAGEAKGSPTSEYGDDDDDDDDASDNSSSDGDYDGHRPTRLEMRTRSRTCSTATTIHAAPLDGNANSLTSSSLSRTLSRRSSTILSRIRSRPTTAIYRFTHPLSHVPTTPDVLVDFDSPSDPYKPLNWPLKKKVVTTLLYGLVTMTATWASSCYSPGTAQIAAEFGVSEQVSVLGTSLYMAGFGVGPLLWAPLSEVYGRRLAVFVPMLVAVCFSFGSAASKDFQALMLTRFFGALFASAPVTNTGGVLGDLYGPAQRGIAMAGYAMAVVAGPALGPIVSTVLVVAPGGGWRWTEYLAGILQSVMLILAVIMIDESYPPKLLVYKARRLRIESGNWALHAKFEEWDVNVAELARKFLVRPVQLLCTPICFLVALYASFCYGILYMQLGSIPIIFGEVRGWAPVKASLPFLCIFVGAILGCGANVYNQVLYNKVYRAAGNKAVPERRLPPMMAGSVLFAGGQFVTGWTSKPELHWIVPAIGLVMLGTGFFTIFQAALNYLVDTFTLYAASAVAANTFLRSCFACAFPLVVGPMYHNLGVGPGSSIPAGFAVLLIPVPFVFFKYGKKIRTRSKWSRASVHEGVKGEKGT</sequence>
<dbReference type="SUPFAM" id="SSF103473">
    <property type="entry name" value="MFS general substrate transporter"/>
    <property type="match status" value="1"/>
</dbReference>
<dbReference type="PANTHER" id="PTHR23502">
    <property type="entry name" value="MAJOR FACILITATOR SUPERFAMILY"/>
    <property type="match status" value="1"/>
</dbReference>
<evidence type="ECO:0000259" key="7">
    <source>
        <dbReference type="PROSITE" id="PS50850"/>
    </source>
</evidence>
<feature type="transmembrane region" description="Helical" evidence="6">
    <location>
        <begin position="510"/>
        <end position="532"/>
    </location>
</feature>
<dbReference type="RefSeq" id="XP_070919837.1">
    <property type="nucleotide sequence ID" value="XM_071063736.1"/>
</dbReference>
<dbReference type="PANTHER" id="PTHR23502:SF59">
    <property type="entry name" value="MULTIDRUG TRANSPORTER, PUTATIVE (AFU_ORTHOLOGUE AFUA_1G10370)-RELATED"/>
    <property type="match status" value="1"/>
</dbReference>
<feature type="transmembrane region" description="Helical" evidence="6">
    <location>
        <begin position="301"/>
        <end position="323"/>
    </location>
</feature>
<dbReference type="CDD" id="cd17323">
    <property type="entry name" value="MFS_Tpo1_MDR_like"/>
    <property type="match status" value="1"/>
</dbReference>
<feature type="transmembrane region" description="Helical" evidence="6">
    <location>
        <begin position="268"/>
        <end position="289"/>
    </location>
</feature>
<feature type="transmembrane region" description="Helical" evidence="6">
    <location>
        <begin position="441"/>
        <end position="462"/>
    </location>
</feature>
<dbReference type="EMBL" id="BAAFSV010000004">
    <property type="protein sequence ID" value="GAB1318106.1"/>
    <property type="molecule type" value="Genomic_DNA"/>
</dbReference>
<comment type="caution">
    <text evidence="8">The sequence shown here is derived from an EMBL/GenBank/DDBJ whole genome shotgun (WGS) entry which is preliminary data.</text>
</comment>
<evidence type="ECO:0000256" key="1">
    <source>
        <dbReference type="ARBA" id="ARBA00004141"/>
    </source>
</evidence>
<organism evidence="8 9">
    <name type="scientific">Madurella fahalii</name>
    <dbReference type="NCBI Taxonomy" id="1157608"/>
    <lineage>
        <taxon>Eukaryota</taxon>
        <taxon>Fungi</taxon>
        <taxon>Dikarya</taxon>
        <taxon>Ascomycota</taxon>
        <taxon>Pezizomycotina</taxon>
        <taxon>Sordariomycetes</taxon>
        <taxon>Sordariomycetidae</taxon>
        <taxon>Sordariales</taxon>
        <taxon>Sordariales incertae sedis</taxon>
        <taxon>Madurella</taxon>
    </lineage>
</organism>
<feature type="compositionally biased region" description="Acidic residues" evidence="5">
    <location>
        <begin position="50"/>
        <end position="61"/>
    </location>
</feature>
<keyword evidence="4 6" id="KW-0472">Membrane</keyword>
<dbReference type="PROSITE" id="PS50850">
    <property type="entry name" value="MFS"/>
    <property type="match status" value="1"/>
</dbReference>
<dbReference type="InterPro" id="IPR011701">
    <property type="entry name" value="MFS"/>
</dbReference>
<dbReference type="InterPro" id="IPR036259">
    <property type="entry name" value="MFS_trans_sf"/>
</dbReference>
<keyword evidence="3 6" id="KW-1133">Transmembrane helix</keyword>
<evidence type="ECO:0000313" key="8">
    <source>
        <dbReference type="EMBL" id="GAB1318106.1"/>
    </source>
</evidence>
<gene>
    <name evidence="8" type="ORF">MFIFM68171_08316</name>
</gene>